<reference evidence="3 4" key="1">
    <citation type="submission" date="2024-12" db="EMBL/GenBank/DDBJ databases">
        <title>The coexistence of Mycolicibacterium septicum and Mycolicibacterium nivoides in clinical samples.</title>
        <authorList>
            <person name="Wang C."/>
            <person name="Feng Y."/>
            <person name="Zong Z."/>
        </authorList>
    </citation>
    <scope>NUCLEOTIDE SEQUENCE [LARGE SCALE GENOMIC DNA]</scope>
    <source>
        <strain evidence="3 4">120309</strain>
    </source>
</reference>
<feature type="compositionally biased region" description="Pro residues" evidence="1">
    <location>
        <begin position="1"/>
        <end position="10"/>
    </location>
</feature>
<name>A0ABW9L2M2_9MYCO</name>
<keyword evidence="4" id="KW-1185">Reference proteome</keyword>
<keyword evidence="2" id="KW-0472">Membrane</keyword>
<feature type="region of interest" description="Disordered" evidence="1">
    <location>
        <begin position="1"/>
        <end position="47"/>
    </location>
</feature>
<dbReference type="RefSeq" id="WP_409542481.1">
    <property type="nucleotide sequence ID" value="NZ_JBKBDD010000001.1"/>
</dbReference>
<protein>
    <recommendedName>
        <fullName evidence="5">DUF4878 domain-containing protein</fullName>
    </recommendedName>
</protein>
<evidence type="ECO:0000256" key="2">
    <source>
        <dbReference type="SAM" id="Phobius"/>
    </source>
</evidence>
<evidence type="ECO:0000313" key="3">
    <source>
        <dbReference type="EMBL" id="MFN6541925.1"/>
    </source>
</evidence>
<feature type="transmembrane region" description="Helical" evidence="2">
    <location>
        <begin position="74"/>
        <end position="95"/>
    </location>
</feature>
<keyword evidence="2" id="KW-0812">Transmembrane</keyword>
<keyword evidence="2" id="KW-1133">Transmembrane helix</keyword>
<accession>A0ABW9L2M2</accession>
<organism evidence="3 4">
    <name type="scientific">Mycolicibacterium nivoides</name>
    <dbReference type="NCBI Taxonomy" id="2487344"/>
    <lineage>
        <taxon>Bacteria</taxon>
        <taxon>Bacillati</taxon>
        <taxon>Actinomycetota</taxon>
        <taxon>Actinomycetes</taxon>
        <taxon>Mycobacteriales</taxon>
        <taxon>Mycobacteriaceae</taxon>
        <taxon>Mycolicibacterium</taxon>
    </lineage>
</organism>
<sequence>MTFPPGPPDPWSSAPPQQFGVPQQPGTPNLFGVPGQPYGGPPPYQASSPYGYGTPAPYGYGVPPPGRNNSKRTALILGGIGGAVILLVVIVMVIVMGTGSSSDERAIKQVFEDISETGSASESMKYFCAEDQQMMKKYESSMPGSFDADIPEATGRPDSVEVTDVKVDGDRATATVITDGEPDGSAYFREEDGDWKLCMAEDPKLAPRS</sequence>
<evidence type="ECO:0000256" key="1">
    <source>
        <dbReference type="SAM" id="MobiDB-lite"/>
    </source>
</evidence>
<evidence type="ECO:0000313" key="4">
    <source>
        <dbReference type="Proteomes" id="UP001635816"/>
    </source>
</evidence>
<dbReference type="Proteomes" id="UP001635816">
    <property type="component" value="Unassembled WGS sequence"/>
</dbReference>
<evidence type="ECO:0008006" key="5">
    <source>
        <dbReference type="Google" id="ProtNLM"/>
    </source>
</evidence>
<proteinExistence type="predicted"/>
<comment type="caution">
    <text evidence="3">The sequence shown here is derived from an EMBL/GenBank/DDBJ whole genome shotgun (WGS) entry which is preliminary data.</text>
</comment>
<gene>
    <name evidence="3" type="ORF">ACK4CT_01920</name>
</gene>
<feature type="compositionally biased region" description="Low complexity" evidence="1">
    <location>
        <begin position="11"/>
        <end position="36"/>
    </location>
</feature>
<dbReference type="EMBL" id="JBKBDD010000001">
    <property type="protein sequence ID" value="MFN6541925.1"/>
    <property type="molecule type" value="Genomic_DNA"/>
</dbReference>